<organism evidence="1 2">
    <name type="scientific">Paenibacillus ferrarius</name>
    <dbReference type="NCBI Taxonomy" id="1469647"/>
    <lineage>
        <taxon>Bacteria</taxon>
        <taxon>Bacillati</taxon>
        <taxon>Bacillota</taxon>
        <taxon>Bacilli</taxon>
        <taxon>Bacillales</taxon>
        <taxon>Paenibacillaceae</taxon>
        <taxon>Paenibacillus</taxon>
    </lineage>
</organism>
<dbReference type="STRING" id="1469647.BC351_40535"/>
<reference evidence="2" key="1">
    <citation type="submission" date="2016-07" db="EMBL/GenBank/DDBJ databases">
        <authorList>
            <person name="Florea S."/>
            <person name="Webb J.S."/>
            <person name="Jaromczyk J."/>
            <person name="Schardl C.L."/>
        </authorList>
    </citation>
    <scope>NUCLEOTIDE SEQUENCE [LARGE SCALE GENOMIC DNA]</scope>
    <source>
        <strain evidence="2">CY1</strain>
    </source>
</reference>
<dbReference type="Proteomes" id="UP000190626">
    <property type="component" value="Unassembled WGS sequence"/>
</dbReference>
<proteinExistence type="predicted"/>
<evidence type="ECO:0000313" key="2">
    <source>
        <dbReference type="Proteomes" id="UP000190626"/>
    </source>
</evidence>
<protein>
    <submittedName>
        <fullName evidence="1">Uncharacterized protein</fullName>
    </submittedName>
</protein>
<dbReference type="EMBL" id="MBTG01000070">
    <property type="protein sequence ID" value="OPH47008.1"/>
    <property type="molecule type" value="Genomic_DNA"/>
</dbReference>
<name>A0A1V4H797_9BACL</name>
<accession>A0A1V4H797</accession>
<sequence length="83" mass="9331">MFDLESGNSIKRQPRNSLGRLSFLLNKRKELFISTCVINLTGNVSLAIQEQFAAAVAAPFGINLKGSLVEEWKWLLYVCSKQK</sequence>
<dbReference type="AlphaFoldDB" id="A0A1V4H797"/>
<keyword evidence="2" id="KW-1185">Reference proteome</keyword>
<gene>
    <name evidence="1" type="ORF">BC351_40535</name>
</gene>
<evidence type="ECO:0000313" key="1">
    <source>
        <dbReference type="EMBL" id="OPH47008.1"/>
    </source>
</evidence>
<comment type="caution">
    <text evidence="1">The sequence shown here is derived from an EMBL/GenBank/DDBJ whole genome shotgun (WGS) entry which is preliminary data.</text>
</comment>